<reference evidence="1 2" key="1">
    <citation type="journal article" date="2016" name="Front. Microbiol.">
        <title>Genomic Resource of Rice Seed Associated Bacteria.</title>
        <authorList>
            <person name="Midha S."/>
            <person name="Bansal K."/>
            <person name="Sharma S."/>
            <person name="Kumar N."/>
            <person name="Patil P.P."/>
            <person name="Chaudhry V."/>
            <person name="Patil P.B."/>
        </authorList>
    </citation>
    <scope>NUCLEOTIDE SEQUENCE [LARGE SCALE GENOMIC DNA]</scope>
    <source>
        <strain evidence="1 2">NS258</strain>
    </source>
</reference>
<comment type="caution">
    <text evidence="1">The sequence shown here is derived from an EMBL/GenBank/DDBJ whole genome shotgun (WGS) entry which is preliminary data.</text>
</comment>
<evidence type="ECO:0000313" key="1">
    <source>
        <dbReference type="EMBL" id="KTW14862.1"/>
    </source>
</evidence>
<dbReference type="RefSeq" id="WP_058716268.1">
    <property type="nucleotide sequence ID" value="NZ_LDTC01000044.1"/>
</dbReference>
<sequence length="178" mass="19671">MSSFYDVGRLGQIGLTLFMGAGYAFYREETQLRADDQKVRTLVSELLASVRKAIVAAEGTFRRERIPPPTRACPFPDPCILTDARRLEAMGQTVAALEGQVRHAPVPENDRMTQRYRDERETLATLVEKDQLLVGRAETLRAMVAGQDADALLAMAAEIDEGVAAIHDTLAARRILLT</sequence>
<dbReference type="Proteomes" id="UP000074410">
    <property type="component" value="Unassembled WGS sequence"/>
</dbReference>
<proteinExistence type="predicted"/>
<protein>
    <submittedName>
        <fullName evidence="1">Uncharacterized protein</fullName>
    </submittedName>
</protein>
<dbReference type="EMBL" id="LDTC01000044">
    <property type="protein sequence ID" value="KTW14862.1"/>
    <property type="molecule type" value="Genomic_DNA"/>
</dbReference>
<dbReference type="AlphaFoldDB" id="A0A147JA09"/>
<organism evidence="1 2">
    <name type="scientific">Sphingomonas sanguinis</name>
    <dbReference type="NCBI Taxonomy" id="33051"/>
    <lineage>
        <taxon>Bacteria</taxon>
        <taxon>Pseudomonadati</taxon>
        <taxon>Pseudomonadota</taxon>
        <taxon>Alphaproteobacteria</taxon>
        <taxon>Sphingomonadales</taxon>
        <taxon>Sphingomonadaceae</taxon>
        <taxon>Sphingomonas</taxon>
    </lineage>
</organism>
<accession>A0A147JA09</accession>
<gene>
    <name evidence="1" type="ORF">NS258_06255</name>
</gene>
<name>A0A147JA09_9SPHN</name>
<dbReference type="PATRIC" id="fig|33051.5.peg.2213"/>
<evidence type="ECO:0000313" key="2">
    <source>
        <dbReference type="Proteomes" id="UP000074410"/>
    </source>
</evidence>